<feature type="non-terminal residue" evidence="1">
    <location>
        <position position="1"/>
    </location>
</feature>
<dbReference type="EMBL" id="JAOB01000050">
    <property type="protein sequence ID" value="EUA32878.1"/>
    <property type="molecule type" value="Genomic_DNA"/>
</dbReference>
<organism evidence="1">
    <name type="scientific">Mycobacterium xenopi 4042</name>
    <dbReference type="NCBI Taxonomy" id="1299334"/>
    <lineage>
        <taxon>Bacteria</taxon>
        <taxon>Bacillati</taxon>
        <taxon>Actinomycetota</taxon>
        <taxon>Actinomycetes</taxon>
        <taxon>Mycobacteriales</taxon>
        <taxon>Mycobacteriaceae</taxon>
        <taxon>Mycobacterium</taxon>
    </lineage>
</organism>
<proteinExistence type="predicted"/>
<comment type="caution">
    <text evidence="1">The sequence shown here is derived from an EMBL/GenBank/DDBJ whole genome shotgun (WGS) entry which is preliminary data.</text>
</comment>
<gene>
    <name evidence="1" type="ORF">I553_8939</name>
</gene>
<dbReference type="AlphaFoldDB" id="X8APC7"/>
<name>X8APC7_MYCXE</name>
<reference evidence="1" key="1">
    <citation type="submission" date="2014-01" db="EMBL/GenBank/DDBJ databases">
        <authorList>
            <person name="Brown-Elliot B."/>
            <person name="Wallace R."/>
            <person name="Lenaerts A."/>
            <person name="Ordway D."/>
            <person name="DeGroote M.A."/>
            <person name="Parker T."/>
            <person name="Sizemore C."/>
            <person name="Tallon L.J."/>
            <person name="Sadzewicz L.K."/>
            <person name="Sengamalay N."/>
            <person name="Fraser C.M."/>
            <person name="Hine E."/>
            <person name="Shefchek K.A."/>
            <person name="Das S.P."/>
            <person name="Tettelin H."/>
        </authorList>
    </citation>
    <scope>NUCLEOTIDE SEQUENCE [LARGE SCALE GENOMIC DNA]</scope>
    <source>
        <strain evidence="1">4042</strain>
    </source>
</reference>
<accession>X8APC7</accession>
<dbReference type="PATRIC" id="fig|1299334.3.peg.5366"/>
<sequence>DVPCRSSRRSCAPWRYVELDGDGIDEQIQHVCAAERVAVYNLPPAGVSGALIRIAEDQHRLC</sequence>
<evidence type="ECO:0000313" key="1">
    <source>
        <dbReference type="EMBL" id="EUA32878.1"/>
    </source>
</evidence>
<protein>
    <submittedName>
        <fullName evidence="1">Uncharacterized protein</fullName>
    </submittedName>
</protein>